<dbReference type="GO" id="GO:0016491">
    <property type="term" value="F:oxidoreductase activity"/>
    <property type="evidence" value="ECO:0007669"/>
    <property type="project" value="UniProtKB-KW"/>
</dbReference>
<dbReference type="SUPFAM" id="SSF51735">
    <property type="entry name" value="NAD(P)-binding Rossmann-fold domains"/>
    <property type="match status" value="1"/>
</dbReference>
<keyword evidence="4" id="KW-1185">Reference proteome</keyword>
<dbReference type="Gene3D" id="3.40.50.720">
    <property type="entry name" value="NAD(P)-binding Rossmann-like Domain"/>
    <property type="match status" value="1"/>
</dbReference>
<evidence type="ECO:0000256" key="1">
    <source>
        <dbReference type="ARBA" id="ARBA00023002"/>
    </source>
</evidence>
<gene>
    <name evidence="3" type="ORF">GCM10007096_35140</name>
</gene>
<dbReference type="Proteomes" id="UP000656813">
    <property type="component" value="Unassembled WGS sequence"/>
</dbReference>
<protein>
    <submittedName>
        <fullName evidence="3">Uncharacterized protein</fullName>
    </submittedName>
</protein>
<evidence type="ECO:0000313" key="3">
    <source>
        <dbReference type="EMBL" id="GGH86737.1"/>
    </source>
</evidence>
<evidence type="ECO:0000256" key="2">
    <source>
        <dbReference type="SAM" id="MobiDB-lite"/>
    </source>
</evidence>
<evidence type="ECO:0000313" key="4">
    <source>
        <dbReference type="Proteomes" id="UP000656813"/>
    </source>
</evidence>
<dbReference type="InterPro" id="IPR051674">
    <property type="entry name" value="Malate_Decarboxylase"/>
</dbReference>
<reference evidence="3" key="2">
    <citation type="submission" date="2020-09" db="EMBL/GenBank/DDBJ databases">
        <authorList>
            <person name="Sun Q."/>
            <person name="Zhou Y."/>
        </authorList>
    </citation>
    <scope>NUCLEOTIDE SEQUENCE</scope>
    <source>
        <strain evidence="3">CGMCC 1.12777</strain>
    </source>
</reference>
<dbReference type="PANTHER" id="PTHR43237:SF4">
    <property type="entry name" value="NADP-DEPENDENT MALIC ENZYME"/>
    <property type="match status" value="1"/>
</dbReference>
<accession>A0A8J3EN43</accession>
<proteinExistence type="predicted"/>
<name>A0A8J3EN43_9BACL</name>
<dbReference type="AlphaFoldDB" id="A0A8J3EN43"/>
<dbReference type="InterPro" id="IPR036291">
    <property type="entry name" value="NAD(P)-bd_dom_sf"/>
</dbReference>
<dbReference type="EMBL" id="BMFV01000034">
    <property type="protein sequence ID" value="GGH86737.1"/>
    <property type="molecule type" value="Genomic_DNA"/>
</dbReference>
<dbReference type="PANTHER" id="PTHR43237">
    <property type="entry name" value="NADP-DEPENDENT MALIC ENZYME"/>
    <property type="match status" value="1"/>
</dbReference>
<comment type="caution">
    <text evidence="3">The sequence shown here is derived from an EMBL/GenBank/DDBJ whole genome shotgun (WGS) entry which is preliminary data.</text>
</comment>
<keyword evidence="1" id="KW-0560">Oxidoreductase</keyword>
<reference evidence="3" key="1">
    <citation type="journal article" date="2014" name="Int. J. Syst. Evol. Microbiol.">
        <title>Complete genome sequence of Corynebacterium casei LMG S-19264T (=DSM 44701T), isolated from a smear-ripened cheese.</title>
        <authorList>
            <consortium name="US DOE Joint Genome Institute (JGI-PGF)"/>
            <person name="Walter F."/>
            <person name="Albersmeier A."/>
            <person name="Kalinowski J."/>
            <person name="Ruckert C."/>
        </authorList>
    </citation>
    <scope>NUCLEOTIDE SEQUENCE</scope>
    <source>
        <strain evidence="3">CGMCC 1.12777</strain>
    </source>
</reference>
<organism evidence="3 4">
    <name type="scientific">Pullulanibacillus pueri</name>
    <dbReference type="NCBI Taxonomy" id="1437324"/>
    <lineage>
        <taxon>Bacteria</taxon>
        <taxon>Bacillati</taxon>
        <taxon>Bacillota</taxon>
        <taxon>Bacilli</taxon>
        <taxon>Bacillales</taxon>
        <taxon>Sporolactobacillaceae</taxon>
        <taxon>Pullulanibacillus</taxon>
    </lineage>
</organism>
<sequence length="79" mass="8714">MDVHATHINEDMKVATVHAKASLVSKDELNAEYVIPRPFDPKVAPSVAKAAMETGVARQQVDPEEMAKKTRQLSLIDED</sequence>
<feature type="region of interest" description="Disordered" evidence="2">
    <location>
        <begin position="55"/>
        <end position="79"/>
    </location>
</feature>